<dbReference type="GO" id="GO:0080143">
    <property type="term" value="P:regulation of amino acid export"/>
    <property type="evidence" value="ECO:0007669"/>
    <property type="project" value="InterPro"/>
</dbReference>
<name>A0A4P1R7A7_LUPAN</name>
<evidence type="ECO:0000256" key="3">
    <source>
        <dbReference type="ARBA" id="ARBA00022448"/>
    </source>
</evidence>
<evidence type="ECO:0000256" key="1">
    <source>
        <dbReference type="ARBA" id="ARBA00004167"/>
    </source>
</evidence>
<dbReference type="GO" id="GO:0016020">
    <property type="term" value="C:membrane"/>
    <property type="evidence" value="ECO:0007669"/>
    <property type="project" value="UniProtKB-SubCell"/>
</dbReference>
<feature type="transmembrane region" description="Helical" evidence="8">
    <location>
        <begin position="32"/>
        <end position="55"/>
    </location>
</feature>
<evidence type="ECO:0000256" key="2">
    <source>
        <dbReference type="ARBA" id="ARBA00009977"/>
    </source>
</evidence>
<dbReference type="Gramene" id="OIW03995">
    <property type="protein sequence ID" value="OIW03995"/>
    <property type="gene ID" value="TanjilG_30271"/>
</dbReference>
<evidence type="ECO:0000256" key="7">
    <source>
        <dbReference type="ARBA" id="ARBA00023136"/>
    </source>
</evidence>
<evidence type="ECO:0000256" key="8">
    <source>
        <dbReference type="SAM" id="Phobius"/>
    </source>
</evidence>
<accession>A0A4P1R7A7</accession>
<keyword evidence="6 8" id="KW-1133">Transmembrane helix</keyword>
<dbReference type="OrthoDB" id="1930784at2759"/>
<reference evidence="9 10" key="1">
    <citation type="journal article" date="2017" name="Plant Biotechnol. J.">
        <title>A comprehensive draft genome sequence for lupin (Lupinus angustifolius), an emerging health food: insights into plant-microbe interactions and legume evolution.</title>
        <authorList>
            <person name="Hane J.K."/>
            <person name="Ming Y."/>
            <person name="Kamphuis L.G."/>
            <person name="Nelson M.N."/>
            <person name="Garg G."/>
            <person name="Atkins C.A."/>
            <person name="Bayer P.E."/>
            <person name="Bravo A."/>
            <person name="Bringans S."/>
            <person name="Cannon S."/>
            <person name="Edwards D."/>
            <person name="Foley R."/>
            <person name="Gao L.L."/>
            <person name="Harrison M.J."/>
            <person name="Huang W."/>
            <person name="Hurgobin B."/>
            <person name="Li S."/>
            <person name="Liu C.W."/>
            <person name="McGrath A."/>
            <person name="Morahan G."/>
            <person name="Murray J."/>
            <person name="Weller J."/>
            <person name="Jian J."/>
            <person name="Singh K.B."/>
        </authorList>
    </citation>
    <scope>NUCLEOTIDE SEQUENCE [LARGE SCALE GENOMIC DNA]</scope>
    <source>
        <strain evidence="10">cv. Tanjil</strain>
        <tissue evidence="9">Whole plant</tissue>
    </source>
</reference>
<evidence type="ECO:0000256" key="6">
    <source>
        <dbReference type="ARBA" id="ARBA00022989"/>
    </source>
</evidence>
<keyword evidence="4 8" id="KW-0812">Transmembrane</keyword>
<evidence type="ECO:0000313" key="10">
    <source>
        <dbReference type="Proteomes" id="UP000188354"/>
    </source>
</evidence>
<comment type="subcellular location">
    <subcellularLocation>
        <location evidence="1">Membrane</location>
        <topology evidence="1">Single-pass membrane protein</topology>
    </subcellularLocation>
</comment>
<dbReference type="InterPro" id="IPR040359">
    <property type="entry name" value="GDU"/>
</dbReference>
<proteinExistence type="inferred from homology"/>
<dbReference type="GO" id="GO:0006865">
    <property type="term" value="P:amino acid transport"/>
    <property type="evidence" value="ECO:0007669"/>
    <property type="project" value="UniProtKB-KW"/>
</dbReference>
<dbReference type="STRING" id="3871.A0A4P1R7A7"/>
<dbReference type="AlphaFoldDB" id="A0A4P1R7A7"/>
<dbReference type="KEGG" id="lang:109358087"/>
<dbReference type="Proteomes" id="UP000188354">
    <property type="component" value="Chromosome LG10"/>
</dbReference>
<sequence length="163" mass="17900">MRPMSMTLAPTATATTITISMSTHTHLWNSPIPYLFGGLAAMLGLIALALLILAFSYKKLNGQLQQQNLDGGHRDLEKEGDTQKNEQVNVYEEKILVIMAGDKNPTFLATHVYPKSLSLGADAENTPKVCDKSYKEFHNNHVVVVGSTTSTQENQASQVQQIQ</sequence>
<dbReference type="EMBL" id="CM007370">
    <property type="protein sequence ID" value="OIW03995.1"/>
    <property type="molecule type" value="Genomic_DNA"/>
</dbReference>
<keyword evidence="5" id="KW-0029">Amino-acid transport</keyword>
<evidence type="ECO:0000256" key="5">
    <source>
        <dbReference type="ARBA" id="ARBA00022970"/>
    </source>
</evidence>
<protein>
    <submittedName>
        <fullName evidence="9">Uncharacterized protein</fullName>
    </submittedName>
</protein>
<keyword evidence="3" id="KW-0813">Transport</keyword>
<comment type="similarity">
    <text evidence="2">Belongs to the GLUTAMINE DUMPER 1 (TC 9.B.60) family.</text>
</comment>
<dbReference type="PANTHER" id="PTHR33228">
    <property type="entry name" value="PROTEIN GLUTAMINE DUMPER 4-RELATED"/>
    <property type="match status" value="1"/>
</dbReference>
<keyword evidence="7 8" id="KW-0472">Membrane</keyword>
<gene>
    <name evidence="9" type="ORF">TanjilG_30271</name>
</gene>
<organism evidence="9 10">
    <name type="scientific">Lupinus angustifolius</name>
    <name type="common">Narrow-leaved blue lupine</name>
    <dbReference type="NCBI Taxonomy" id="3871"/>
    <lineage>
        <taxon>Eukaryota</taxon>
        <taxon>Viridiplantae</taxon>
        <taxon>Streptophyta</taxon>
        <taxon>Embryophyta</taxon>
        <taxon>Tracheophyta</taxon>
        <taxon>Spermatophyta</taxon>
        <taxon>Magnoliopsida</taxon>
        <taxon>eudicotyledons</taxon>
        <taxon>Gunneridae</taxon>
        <taxon>Pentapetalae</taxon>
        <taxon>rosids</taxon>
        <taxon>fabids</taxon>
        <taxon>Fabales</taxon>
        <taxon>Fabaceae</taxon>
        <taxon>Papilionoideae</taxon>
        <taxon>50 kb inversion clade</taxon>
        <taxon>genistoids sensu lato</taxon>
        <taxon>core genistoids</taxon>
        <taxon>Genisteae</taxon>
        <taxon>Lupinus</taxon>
    </lineage>
</organism>
<evidence type="ECO:0000313" key="9">
    <source>
        <dbReference type="EMBL" id="OIW03995.1"/>
    </source>
</evidence>
<dbReference type="PANTHER" id="PTHR33228:SF49">
    <property type="entry name" value="PROTEIN GLUTAMINE DUMPER 5"/>
    <property type="match status" value="1"/>
</dbReference>
<evidence type="ECO:0000256" key="4">
    <source>
        <dbReference type="ARBA" id="ARBA00022692"/>
    </source>
</evidence>
<keyword evidence="10" id="KW-1185">Reference proteome</keyword>